<dbReference type="Proteomes" id="UP000217005">
    <property type="component" value="Unassembled WGS sequence"/>
</dbReference>
<dbReference type="GO" id="GO:0043709">
    <property type="term" value="P:cell adhesion involved in single-species biofilm formation"/>
    <property type="evidence" value="ECO:0007669"/>
    <property type="project" value="TreeGrafter"/>
</dbReference>
<dbReference type="SMART" id="SM00065">
    <property type="entry name" value="GAF"/>
    <property type="match status" value="1"/>
</dbReference>
<dbReference type="SMART" id="SM00267">
    <property type="entry name" value="GGDEF"/>
    <property type="match status" value="1"/>
</dbReference>
<dbReference type="PANTHER" id="PTHR45138:SF9">
    <property type="entry name" value="DIGUANYLATE CYCLASE DGCM-RELATED"/>
    <property type="match status" value="1"/>
</dbReference>
<dbReference type="Gene3D" id="3.30.70.270">
    <property type="match status" value="1"/>
</dbReference>
<dbReference type="Pfam" id="PF01590">
    <property type="entry name" value="GAF"/>
    <property type="match status" value="1"/>
</dbReference>
<gene>
    <name evidence="4" type="ORF">CEG14_21785</name>
</gene>
<evidence type="ECO:0000256" key="2">
    <source>
        <dbReference type="ARBA" id="ARBA00034247"/>
    </source>
</evidence>
<dbReference type="InterPro" id="IPR000160">
    <property type="entry name" value="GGDEF_dom"/>
</dbReference>
<dbReference type="InterPro" id="IPR029787">
    <property type="entry name" value="Nucleotide_cyclase"/>
</dbReference>
<reference evidence="4 5" key="1">
    <citation type="submission" date="2017-05" db="EMBL/GenBank/DDBJ databases">
        <title>Complete and WGS of Bordetella genogroups.</title>
        <authorList>
            <person name="Spilker T."/>
            <person name="LiPuma J."/>
        </authorList>
    </citation>
    <scope>NUCLEOTIDE SEQUENCE [LARGE SCALE GENOMIC DNA]</scope>
    <source>
        <strain evidence="4 5">AU17610</strain>
    </source>
</reference>
<evidence type="ECO:0000256" key="1">
    <source>
        <dbReference type="ARBA" id="ARBA00012528"/>
    </source>
</evidence>
<dbReference type="Pfam" id="PF00990">
    <property type="entry name" value="GGDEF"/>
    <property type="match status" value="1"/>
</dbReference>
<dbReference type="GO" id="GO:0005886">
    <property type="term" value="C:plasma membrane"/>
    <property type="evidence" value="ECO:0007669"/>
    <property type="project" value="TreeGrafter"/>
</dbReference>
<dbReference type="GO" id="GO:1902201">
    <property type="term" value="P:negative regulation of bacterial-type flagellum-dependent cell motility"/>
    <property type="evidence" value="ECO:0007669"/>
    <property type="project" value="TreeGrafter"/>
</dbReference>
<evidence type="ECO:0000313" key="4">
    <source>
        <dbReference type="EMBL" id="OZI29254.1"/>
    </source>
</evidence>
<dbReference type="InterPro" id="IPR029016">
    <property type="entry name" value="GAF-like_dom_sf"/>
</dbReference>
<dbReference type="OrthoDB" id="5571399at2"/>
<dbReference type="SUPFAM" id="SSF55781">
    <property type="entry name" value="GAF domain-like"/>
    <property type="match status" value="1"/>
</dbReference>
<comment type="caution">
    <text evidence="4">The sequence shown here is derived from an EMBL/GenBank/DDBJ whole genome shotgun (WGS) entry which is preliminary data.</text>
</comment>
<dbReference type="InterPro" id="IPR043128">
    <property type="entry name" value="Rev_trsase/Diguanyl_cyclase"/>
</dbReference>
<name>A0A261RW19_9BORD</name>
<dbReference type="SUPFAM" id="SSF55073">
    <property type="entry name" value="Nucleotide cyclase"/>
    <property type="match status" value="1"/>
</dbReference>
<accession>A0A261RW19</accession>
<dbReference type="GO" id="GO:0052621">
    <property type="term" value="F:diguanylate cyclase activity"/>
    <property type="evidence" value="ECO:0007669"/>
    <property type="project" value="UniProtKB-EC"/>
</dbReference>
<evidence type="ECO:0000313" key="5">
    <source>
        <dbReference type="Proteomes" id="UP000217005"/>
    </source>
</evidence>
<dbReference type="Gene3D" id="3.30.450.40">
    <property type="match status" value="1"/>
</dbReference>
<dbReference type="RefSeq" id="WP_094828492.1">
    <property type="nucleotide sequence ID" value="NZ_NEVL01000005.1"/>
</dbReference>
<feature type="domain" description="GGDEF" evidence="3">
    <location>
        <begin position="203"/>
        <end position="345"/>
    </location>
</feature>
<dbReference type="PANTHER" id="PTHR45138">
    <property type="entry name" value="REGULATORY COMPONENTS OF SENSORY TRANSDUCTION SYSTEM"/>
    <property type="match status" value="1"/>
</dbReference>
<dbReference type="EC" id="2.7.7.65" evidence="1"/>
<organism evidence="4 5">
    <name type="scientific">Bordetella genomosp. 1</name>
    <dbReference type="NCBI Taxonomy" id="1395607"/>
    <lineage>
        <taxon>Bacteria</taxon>
        <taxon>Pseudomonadati</taxon>
        <taxon>Pseudomonadota</taxon>
        <taxon>Betaproteobacteria</taxon>
        <taxon>Burkholderiales</taxon>
        <taxon>Alcaligenaceae</taxon>
        <taxon>Bordetella</taxon>
    </lineage>
</organism>
<dbReference type="AlphaFoldDB" id="A0A261RW19"/>
<protein>
    <recommendedName>
        <fullName evidence="1">diguanylate cyclase</fullName>
        <ecNumber evidence="1">2.7.7.65</ecNumber>
    </recommendedName>
</protein>
<dbReference type="InterPro" id="IPR050469">
    <property type="entry name" value="Diguanylate_Cyclase"/>
</dbReference>
<proteinExistence type="predicted"/>
<dbReference type="CDD" id="cd01949">
    <property type="entry name" value="GGDEF"/>
    <property type="match status" value="1"/>
</dbReference>
<dbReference type="NCBIfam" id="TIGR00254">
    <property type="entry name" value="GGDEF"/>
    <property type="match status" value="1"/>
</dbReference>
<dbReference type="InterPro" id="IPR003018">
    <property type="entry name" value="GAF"/>
</dbReference>
<evidence type="ECO:0000259" key="3">
    <source>
        <dbReference type="PROSITE" id="PS50887"/>
    </source>
</evidence>
<sequence length="345" mass="37595">MDPILSQLATALPEAKSIEALTRPLLQMLSTVTGMESTYLTSIDLDRDEQKVRFARNVGDLTIPEGLTVKWSDTLCKRAIDEDRLYTDDVASCWGDSEAARQLGIQTYLSTPILNDDGKLLGTLCAASSGKRQLAPDANALLKLFSNLVASFIERERLLDNLQQANAKLMAYAMTDTLTGLPNRRAVFEELERLLKRAERAGGTVLVGVIDLDGFKMINDTYGHQCGDEFLQAVGRRLAESLRASDMVGRVGGDEFLLVGPGPTPDPELDDLGASDTQLAAQTLQLRTAAATAGTYRLGDRVIEYPGASVGVVSVDPLNMDAETSVRLADTRMYEIKRTRKHLNG</sequence>
<dbReference type="EMBL" id="NEVL01000005">
    <property type="protein sequence ID" value="OZI29254.1"/>
    <property type="molecule type" value="Genomic_DNA"/>
</dbReference>
<dbReference type="PROSITE" id="PS50887">
    <property type="entry name" value="GGDEF"/>
    <property type="match status" value="1"/>
</dbReference>
<comment type="catalytic activity">
    <reaction evidence="2">
        <text>2 GTP = 3',3'-c-di-GMP + 2 diphosphate</text>
        <dbReference type="Rhea" id="RHEA:24898"/>
        <dbReference type="ChEBI" id="CHEBI:33019"/>
        <dbReference type="ChEBI" id="CHEBI:37565"/>
        <dbReference type="ChEBI" id="CHEBI:58805"/>
        <dbReference type="EC" id="2.7.7.65"/>
    </reaction>
</comment>